<accession>A0A317XU71</accession>
<evidence type="ECO:0000256" key="7">
    <source>
        <dbReference type="ARBA" id="ARBA00022801"/>
    </source>
</evidence>
<evidence type="ECO:0000256" key="4">
    <source>
        <dbReference type="ARBA" id="ARBA00006759"/>
    </source>
</evidence>
<evidence type="ECO:0000256" key="1">
    <source>
        <dbReference type="ARBA" id="ARBA00001623"/>
    </source>
</evidence>
<evidence type="ECO:0000256" key="2">
    <source>
        <dbReference type="ARBA" id="ARBA00001947"/>
    </source>
</evidence>
<dbReference type="GO" id="GO:0004416">
    <property type="term" value="F:hydroxyacylglutathione hydrolase activity"/>
    <property type="evidence" value="ECO:0007669"/>
    <property type="project" value="UniProtKB-EC"/>
</dbReference>
<dbReference type="InterPro" id="IPR001279">
    <property type="entry name" value="Metallo-B-lactamas"/>
</dbReference>
<comment type="catalytic activity">
    <reaction evidence="1">
        <text>an S-(2-hydroxyacyl)glutathione + H2O = a 2-hydroxy carboxylate + glutathione + H(+)</text>
        <dbReference type="Rhea" id="RHEA:21864"/>
        <dbReference type="ChEBI" id="CHEBI:15377"/>
        <dbReference type="ChEBI" id="CHEBI:15378"/>
        <dbReference type="ChEBI" id="CHEBI:57925"/>
        <dbReference type="ChEBI" id="CHEBI:58896"/>
        <dbReference type="ChEBI" id="CHEBI:71261"/>
        <dbReference type="EC" id="3.1.2.6"/>
    </reaction>
</comment>
<reference evidence="11 12" key="1">
    <citation type="journal article" date="2018" name="Mol. Biol. Evol.">
        <title>Broad Genomic Sampling Reveals a Smut Pathogenic Ancestry of the Fungal Clade Ustilaginomycotina.</title>
        <authorList>
            <person name="Kijpornyongpan T."/>
            <person name="Mondo S.J."/>
            <person name="Barry K."/>
            <person name="Sandor L."/>
            <person name="Lee J."/>
            <person name="Lipzen A."/>
            <person name="Pangilinan J."/>
            <person name="LaButti K."/>
            <person name="Hainaut M."/>
            <person name="Henrissat B."/>
            <person name="Grigoriev I.V."/>
            <person name="Spatafora J.W."/>
            <person name="Aime M.C."/>
        </authorList>
    </citation>
    <scope>NUCLEOTIDE SEQUENCE [LARGE SCALE GENOMIC DNA]</scope>
    <source>
        <strain evidence="11 12">MCA 3645</strain>
    </source>
</reference>
<evidence type="ECO:0000256" key="6">
    <source>
        <dbReference type="ARBA" id="ARBA00022723"/>
    </source>
</evidence>
<dbReference type="NCBIfam" id="TIGR03413">
    <property type="entry name" value="GSH_gloB"/>
    <property type="match status" value="1"/>
</dbReference>
<dbReference type="InterPro" id="IPR017782">
    <property type="entry name" value="Hydroxyacylglutathione_Hdrlase"/>
</dbReference>
<keyword evidence="7 11" id="KW-0378">Hydrolase</keyword>
<dbReference type="EC" id="3.1.2.6" evidence="5"/>
<evidence type="ECO:0000259" key="10">
    <source>
        <dbReference type="SMART" id="SM00849"/>
    </source>
</evidence>
<dbReference type="OrthoDB" id="515692at2759"/>
<dbReference type="UniPathway" id="UPA00619">
    <property type="reaction ID" value="UER00676"/>
</dbReference>
<name>A0A317XU71_9BASI</name>
<keyword evidence="8" id="KW-0862">Zinc</keyword>
<comment type="similarity">
    <text evidence="4">Belongs to the metallo-beta-lactamase superfamily. Glyoxalase II family.</text>
</comment>
<dbReference type="FunCoup" id="A0A317XU71">
    <property type="interactions" value="94"/>
</dbReference>
<dbReference type="Pfam" id="PF16123">
    <property type="entry name" value="HAGH_C"/>
    <property type="match status" value="1"/>
</dbReference>
<evidence type="ECO:0000313" key="11">
    <source>
        <dbReference type="EMBL" id="PWZ01420.1"/>
    </source>
</evidence>
<keyword evidence="12" id="KW-1185">Reference proteome</keyword>
<evidence type="ECO:0000256" key="9">
    <source>
        <dbReference type="ARBA" id="ARBA00031044"/>
    </source>
</evidence>
<dbReference type="Proteomes" id="UP000246740">
    <property type="component" value="Unassembled WGS sequence"/>
</dbReference>
<evidence type="ECO:0000313" key="12">
    <source>
        <dbReference type="Proteomes" id="UP000246740"/>
    </source>
</evidence>
<dbReference type="Gene3D" id="3.60.15.10">
    <property type="entry name" value="Ribonuclease Z/Hydroxyacylglutathione hydrolase-like"/>
    <property type="match status" value="1"/>
</dbReference>
<evidence type="ECO:0000256" key="5">
    <source>
        <dbReference type="ARBA" id="ARBA00011917"/>
    </source>
</evidence>
<dbReference type="SMART" id="SM00849">
    <property type="entry name" value="Lactamase_B"/>
    <property type="match status" value="1"/>
</dbReference>
<dbReference type="InterPro" id="IPR036866">
    <property type="entry name" value="RibonucZ/Hydroxyglut_hydro"/>
</dbReference>
<dbReference type="STRING" id="1882483.A0A317XU71"/>
<dbReference type="CDD" id="cd07723">
    <property type="entry name" value="hydroxyacylglutathione_hydrolase_MBL-fold"/>
    <property type="match status" value="1"/>
</dbReference>
<dbReference type="InterPro" id="IPR035680">
    <property type="entry name" value="Clx_II_MBL"/>
</dbReference>
<dbReference type="InterPro" id="IPR032282">
    <property type="entry name" value="HAGH_C"/>
</dbReference>
<evidence type="ECO:0000256" key="8">
    <source>
        <dbReference type="ARBA" id="ARBA00022833"/>
    </source>
</evidence>
<sequence length="311" mass="33957">MLSAARTLPLRASSLTAPSVRITRCTRLSRSFASTAHRFDMKIHPVPVRDDNYAYILQSSTTGHALFVDPFDVPTVRKAAESLGIKDDQVVGLLTTHHHADHSGGNETFASQFPGRPVYGGSSKIPALTKQVKDGDQLNDALEGVNITCVSTPCHTQDHICYLVEDTESPSKGVFTGDTLFISGCGRFFEGTAEEMLTALTKLSKLPEETIVYCGHEYTASNVAFSAAILPSDEKPISQLVDDLKHKRNNGRTTGVYSIAQEKSHNPFMRCNDPIVKDKAQQLFGQNLDSPTDVMHALRELKNAGKVKANI</sequence>
<feature type="domain" description="Metallo-beta-lactamase" evidence="10">
    <location>
        <begin position="51"/>
        <end position="216"/>
    </location>
</feature>
<dbReference type="EMBL" id="KZ819190">
    <property type="protein sequence ID" value="PWZ01420.1"/>
    <property type="molecule type" value="Genomic_DNA"/>
</dbReference>
<proteinExistence type="inferred from homology"/>
<dbReference type="AlphaFoldDB" id="A0A317XU71"/>
<dbReference type="SUPFAM" id="SSF56281">
    <property type="entry name" value="Metallo-hydrolase/oxidoreductase"/>
    <property type="match status" value="1"/>
</dbReference>
<protein>
    <recommendedName>
        <fullName evidence="5">hydroxyacylglutathione hydrolase</fullName>
        <ecNumber evidence="5">3.1.2.6</ecNumber>
    </recommendedName>
    <alternativeName>
        <fullName evidence="9">Glyoxalase II</fullName>
    </alternativeName>
</protein>
<dbReference type="PANTHER" id="PTHR11935">
    <property type="entry name" value="BETA LACTAMASE DOMAIN"/>
    <property type="match status" value="1"/>
</dbReference>
<organism evidence="11 12">
    <name type="scientific">Testicularia cyperi</name>
    <dbReference type="NCBI Taxonomy" id="1882483"/>
    <lineage>
        <taxon>Eukaryota</taxon>
        <taxon>Fungi</taxon>
        <taxon>Dikarya</taxon>
        <taxon>Basidiomycota</taxon>
        <taxon>Ustilaginomycotina</taxon>
        <taxon>Ustilaginomycetes</taxon>
        <taxon>Ustilaginales</taxon>
        <taxon>Anthracoideaceae</taxon>
        <taxon>Testicularia</taxon>
    </lineage>
</organism>
<gene>
    <name evidence="11" type="ORF">BCV70DRAFT_198853</name>
</gene>
<dbReference type="GO" id="GO:0019243">
    <property type="term" value="P:methylglyoxal catabolic process to D-lactate via S-lactoyl-glutathione"/>
    <property type="evidence" value="ECO:0007669"/>
    <property type="project" value="InterPro"/>
</dbReference>
<dbReference type="PANTHER" id="PTHR11935:SF94">
    <property type="entry name" value="TENZING NORGAY, ISOFORM C"/>
    <property type="match status" value="1"/>
</dbReference>
<evidence type="ECO:0000256" key="3">
    <source>
        <dbReference type="ARBA" id="ARBA00004963"/>
    </source>
</evidence>
<dbReference type="GO" id="GO:0046872">
    <property type="term" value="F:metal ion binding"/>
    <property type="evidence" value="ECO:0007669"/>
    <property type="project" value="UniProtKB-KW"/>
</dbReference>
<dbReference type="HAMAP" id="MF_01374">
    <property type="entry name" value="Glyoxalase_2"/>
    <property type="match status" value="1"/>
</dbReference>
<dbReference type="Pfam" id="PF00753">
    <property type="entry name" value="Lactamase_B"/>
    <property type="match status" value="1"/>
</dbReference>
<keyword evidence="6" id="KW-0479">Metal-binding</keyword>
<dbReference type="InParanoid" id="A0A317XU71"/>
<comment type="cofactor">
    <cofactor evidence="2">
        <name>Zn(2+)</name>
        <dbReference type="ChEBI" id="CHEBI:29105"/>
    </cofactor>
</comment>
<comment type="pathway">
    <text evidence="3">Secondary metabolite metabolism; methylglyoxal degradation; (R)-lactate from methylglyoxal: step 2/2.</text>
</comment>